<evidence type="ECO:0000313" key="6">
    <source>
        <dbReference type="Proteomes" id="UP000324705"/>
    </source>
</evidence>
<gene>
    <name evidence="5" type="ORF">TRITD_4Av1G078390</name>
</gene>
<dbReference type="PANTHER" id="PTHR11225">
    <property type="entry name" value="NUCLEAR PORE COMPLEX PROTEIN NUP93 NUCLEOPORIN NUP93 DEAD EYE PROTEIN"/>
    <property type="match status" value="1"/>
</dbReference>
<keyword evidence="6" id="KW-1185">Reference proteome</keyword>
<name>A0A9R0S9V3_TRITD</name>
<feature type="region of interest" description="Disordered" evidence="4">
    <location>
        <begin position="225"/>
        <end position="245"/>
    </location>
</feature>
<keyword evidence="3" id="KW-0539">Nucleus</keyword>
<dbReference type="GO" id="GO:0005643">
    <property type="term" value="C:nuclear pore"/>
    <property type="evidence" value="ECO:0007669"/>
    <property type="project" value="InterPro"/>
</dbReference>
<dbReference type="GO" id="GO:0016973">
    <property type="term" value="P:poly(A)+ mRNA export from nucleus"/>
    <property type="evidence" value="ECO:0007669"/>
    <property type="project" value="TreeGrafter"/>
</dbReference>
<dbReference type="GO" id="GO:0006606">
    <property type="term" value="P:protein import into nucleus"/>
    <property type="evidence" value="ECO:0007669"/>
    <property type="project" value="TreeGrafter"/>
</dbReference>
<dbReference type="InterPro" id="IPR007231">
    <property type="entry name" value="Nucleoporin_int_Nup93/Nic96"/>
</dbReference>
<proteinExistence type="inferred from homology"/>
<evidence type="ECO:0000256" key="2">
    <source>
        <dbReference type="ARBA" id="ARBA00010186"/>
    </source>
</evidence>
<dbReference type="Gramene" id="TRITD4Av1G078390.10">
    <property type="protein sequence ID" value="TRITD4Av1G078390.10"/>
    <property type="gene ID" value="TRITD4Av1G078390"/>
</dbReference>
<protein>
    <submittedName>
        <fullName evidence="5">Uncharacterized protein</fullName>
    </submittedName>
</protein>
<dbReference type="GO" id="GO:0017056">
    <property type="term" value="F:structural constituent of nuclear pore"/>
    <property type="evidence" value="ECO:0007669"/>
    <property type="project" value="InterPro"/>
</dbReference>
<comment type="subcellular location">
    <subcellularLocation>
        <location evidence="1">Nucleus envelope</location>
    </subcellularLocation>
</comment>
<sequence>MAGVGADGGGDTEMGGWSELLNISTKLLEQAAPTPHFPTLQRNLDQLEVLSTKLKAKTIRAEAPSQSLSATRLLAREGINAEQLTRDLKSFELKTTFEDVFPSEATSVEEYLQQLHEMAIVSSIQGAQKDNLQSFNNYMMQVLEDDWQKEKRDFLQSLSRLSTLPKRNTNLAGGLSRYALMPSSASSPQASSGLPAAEVMPIPNKTIIDSKSSVYAGVVKDLNDARGRSLPFSPATAFRDRSDSF</sequence>
<reference evidence="5 6" key="1">
    <citation type="submission" date="2017-09" db="EMBL/GenBank/DDBJ databases">
        <authorList>
            <consortium name="International Durum Wheat Genome Sequencing Consortium (IDWGSC)"/>
            <person name="Milanesi L."/>
        </authorList>
    </citation>
    <scope>NUCLEOTIDE SEQUENCE [LARGE SCALE GENOMIC DNA]</scope>
    <source>
        <strain evidence="6">cv. Svevo</strain>
    </source>
</reference>
<dbReference type="PANTHER" id="PTHR11225:SF4">
    <property type="entry name" value="NUCLEAR PORE COMPLEX PROTEIN NUP93"/>
    <property type="match status" value="1"/>
</dbReference>
<dbReference type="EMBL" id="LT934117">
    <property type="protein sequence ID" value="VAH90925.1"/>
    <property type="molecule type" value="Genomic_DNA"/>
</dbReference>
<evidence type="ECO:0000256" key="4">
    <source>
        <dbReference type="SAM" id="MobiDB-lite"/>
    </source>
</evidence>
<evidence type="ECO:0000313" key="5">
    <source>
        <dbReference type="EMBL" id="VAH90925.1"/>
    </source>
</evidence>
<comment type="similarity">
    <text evidence="2">Belongs to the nucleoporin interacting component (NIC) family.</text>
</comment>
<accession>A0A9R0S9V3</accession>
<evidence type="ECO:0000256" key="1">
    <source>
        <dbReference type="ARBA" id="ARBA00004259"/>
    </source>
</evidence>
<organism evidence="5 6">
    <name type="scientific">Triticum turgidum subsp. durum</name>
    <name type="common">Durum wheat</name>
    <name type="synonym">Triticum durum</name>
    <dbReference type="NCBI Taxonomy" id="4567"/>
    <lineage>
        <taxon>Eukaryota</taxon>
        <taxon>Viridiplantae</taxon>
        <taxon>Streptophyta</taxon>
        <taxon>Embryophyta</taxon>
        <taxon>Tracheophyta</taxon>
        <taxon>Spermatophyta</taxon>
        <taxon>Magnoliopsida</taxon>
        <taxon>Liliopsida</taxon>
        <taxon>Poales</taxon>
        <taxon>Poaceae</taxon>
        <taxon>BOP clade</taxon>
        <taxon>Pooideae</taxon>
        <taxon>Triticodae</taxon>
        <taxon>Triticeae</taxon>
        <taxon>Triticinae</taxon>
        <taxon>Triticum</taxon>
    </lineage>
</organism>
<dbReference type="AlphaFoldDB" id="A0A9R0S9V3"/>
<dbReference type="Proteomes" id="UP000324705">
    <property type="component" value="Chromosome 4A"/>
</dbReference>
<evidence type="ECO:0000256" key="3">
    <source>
        <dbReference type="ARBA" id="ARBA00023242"/>
    </source>
</evidence>